<evidence type="ECO:0000313" key="2">
    <source>
        <dbReference type="Proteomes" id="UP000625711"/>
    </source>
</evidence>
<dbReference type="AlphaFoldDB" id="A0A834HT97"/>
<keyword evidence="2" id="KW-1185">Reference proteome</keyword>
<dbReference type="EMBL" id="JAACXV010014331">
    <property type="protein sequence ID" value="KAF7268367.1"/>
    <property type="molecule type" value="Genomic_DNA"/>
</dbReference>
<name>A0A834HT97_RHYFE</name>
<accession>A0A834HT97</accession>
<proteinExistence type="predicted"/>
<dbReference type="Proteomes" id="UP000625711">
    <property type="component" value="Unassembled WGS sequence"/>
</dbReference>
<protein>
    <submittedName>
        <fullName evidence="1">Uncharacterized protein</fullName>
    </submittedName>
</protein>
<evidence type="ECO:0000313" key="1">
    <source>
        <dbReference type="EMBL" id="KAF7268367.1"/>
    </source>
</evidence>
<organism evidence="1 2">
    <name type="scientific">Rhynchophorus ferrugineus</name>
    <name type="common">Red palm weevil</name>
    <name type="synonym">Curculio ferrugineus</name>
    <dbReference type="NCBI Taxonomy" id="354439"/>
    <lineage>
        <taxon>Eukaryota</taxon>
        <taxon>Metazoa</taxon>
        <taxon>Ecdysozoa</taxon>
        <taxon>Arthropoda</taxon>
        <taxon>Hexapoda</taxon>
        <taxon>Insecta</taxon>
        <taxon>Pterygota</taxon>
        <taxon>Neoptera</taxon>
        <taxon>Endopterygota</taxon>
        <taxon>Coleoptera</taxon>
        <taxon>Polyphaga</taxon>
        <taxon>Cucujiformia</taxon>
        <taxon>Curculionidae</taxon>
        <taxon>Dryophthorinae</taxon>
        <taxon>Rhynchophorus</taxon>
    </lineage>
</organism>
<reference evidence="1" key="1">
    <citation type="submission" date="2020-08" db="EMBL/GenBank/DDBJ databases">
        <title>Genome sequencing and assembly of the red palm weevil Rhynchophorus ferrugineus.</title>
        <authorList>
            <person name="Dias G.B."/>
            <person name="Bergman C.M."/>
            <person name="Manee M."/>
        </authorList>
    </citation>
    <scope>NUCLEOTIDE SEQUENCE</scope>
    <source>
        <strain evidence="1">AA-2017</strain>
        <tissue evidence="1">Whole larva</tissue>
    </source>
</reference>
<sequence>MSNRDRVGSLTTNNNEQPKRHEYGFRGLLCVKLGALAGGIDCRSLSSPVFRFLDGAVKVTAPAKTENTWKLRFFQLNGGAGAQRFTHLRKTPPPPRVSLANLNLSLLGRHKEGMANRGKKDPLQRRRRVPFNARISERQYQVTIIVTFLLTMLRRMSFSHIYVYTH</sequence>
<comment type="caution">
    <text evidence="1">The sequence shown here is derived from an EMBL/GenBank/DDBJ whole genome shotgun (WGS) entry which is preliminary data.</text>
</comment>
<gene>
    <name evidence="1" type="ORF">GWI33_018516</name>
</gene>